<comment type="caution">
    <text evidence="2">The sequence shown here is derived from an EMBL/GenBank/DDBJ whole genome shotgun (WGS) entry which is preliminary data.</text>
</comment>
<accession>A0A7X0MI19</accession>
<feature type="domain" description="DinB-like" evidence="1">
    <location>
        <begin position="9"/>
        <end position="158"/>
    </location>
</feature>
<dbReference type="EMBL" id="JACHCC010000001">
    <property type="protein sequence ID" value="MBB6498080.1"/>
    <property type="molecule type" value="Genomic_DNA"/>
</dbReference>
<reference evidence="2 3" key="1">
    <citation type="submission" date="2020-08" db="EMBL/GenBank/DDBJ databases">
        <title>Genomic Encyclopedia of Type Strains, Phase IV (KMG-V): Genome sequencing to study the core and pangenomes of soil and plant-associated prokaryotes.</title>
        <authorList>
            <person name="Whitman W."/>
        </authorList>
    </citation>
    <scope>NUCLEOTIDE SEQUENCE [LARGE SCALE GENOMIC DNA]</scope>
    <source>
        <strain evidence="2 3">M2T3</strain>
    </source>
</reference>
<evidence type="ECO:0000259" key="1">
    <source>
        <dbReference type="Pfam" id="PF12867"/>
    </source>
</evidence>
<name>A0A7X0MI19_9SPHI</name>
<dbReference type="RefSeq" id="WP_184621869.1">
    <property type="nucleotide sequence ID" value="NZ_JACHCC010000001.1"/>
</dbReference>
<protein>
    <recommendedName>
        <fullName evidence="1">DinB-like domain-containing protein</fullName>
    </recommendedName>
</protein>
<dbReference type="InterPro" id="IPR024775">
    <property type="entry name" value="DinB-like"/>
</dbReference>
<gene>
    <name evidence="2" type="ORF">HDF25_000204</name>
</gene>
<evidence type="ECO:0000313" key="3">
    <source>
        <dbReference type="Proteomes" id="UP000521017"/>
    </source>
</evidence>
<dbReference type="AlphaFoldDB" id="A0A7X0MI19"/>
<dbReference type="Proteomes" id="UP000521017">
    <property type="component" value="Unassembled WGS sequence"/>
</dbReference>
<dbReference type="Pfam" id="PF12867">
    <property type="entry name" value="DinB_2"/>
    <property type="match status" value="1"/>
</dbReference>
<dbReference type="InterPro" id="IPR034660">
    <property type="entry name" value="DinB/YfiT-like"/>
</dbReference>
<proteinExistence type="predicted"/>
<organism evidence="2 3">
    <name type="scientific">Pedobacter cryoconitis</name>
    <dbReference type="NCBI Taxonomy" id="188932"/>
    <lineage>
        <taxon>Bacteria</taxon>
        <taxon>Pseudomonadati</taxon>
        <taxon>Bacteroidota</taxon>
        <taxon>Sphingobacteriia</taxon>
        <taxon>Sphingobacteriales</taxon>
        <taxon>Sphingobacteriaceae</taxon>
        <taxon>Pedobacter</taxon>
    </lineage>
</organism>
<dbReference type="SUPFAM" id="SSF109854">
    <property type="entry name" value="DinB/YfiT-like putative metalloenzymes"/>
    <property type="match status" value="1"/>
</dbReference>
<evidence type="ECO:0000313" key="2">
    <source>
        <dbReference type="EMBL" id="MBB6498080.1"/>
    </source>
</evidence>
<sequence>METILTDIDQTFVNLHQLILSFDETQLNDIPFAGSWTAGQVAQHLILANSGFIEIMQGPVKDTERRPDQQIEQIKKDFLNFGLKMESPEFILPLPMSYNKYRQLGTLENIRSELFNLIRTNDLSKTCLTFELPVYGFLTRLEAVYFVNYHTQRHTHQLKNIYHHLTLKN</sequence>
<dbReference type="Gene3D" id="1.20.120.450">
    <property type="entry name" value="dinb family like domain"/>
    <property type="match status" value="1"/>
</dbReference>